<dbReference type="SUPFAM" id="SSF56954">
    <property type="entry name" value="Outer membrane efflux proteins (OEP)"/>
    <property type="match status" value="1"/>
</dbReference>
<evidence type="ECO:0000313" key="2">
    <source>
        <dbReference type="Proteomes" id="UP000297352"/>
    </source>
</evidence>
<dbReference type="Proteomes" id="UP000297352">
    <property type="component" value="Unassembled WGS sequence"/>
</dbReference>
<dbReference type="EMBL" id="RQGI01000024">
    <property type="protein sequence ID" value="TGL72645.1"/>
    <property type="molecule type" value="Genomic_DNA"/>
</dbReference>
<accession>A0ABY2MPU1</accession>
<keyword evidence="2" id="KW-1185">Reference proteome</keyword>
<sequence length="508" mass="60040">MYLSLGIGSLQAEGFFLWEDCIWVGLERNAQFRLEKTKSELFPILLSEKWKQYLPKLGVHYFGIFSRNREQLDQEYRDVRIQIQQLLYDGGEIEREKQKIEIKQLIQLEEKKILREKIFQNISLAYLNANKRSLIQSMVDHRFDRYQLENRKRNLEIQTNLLQAVEAKSLKQWEVDFYSKRIHTQALRESSLLELKAAMFLDPSESLELEPGITERIEIFQPTPSPIEVDANHPLRKKNRYQMELVHLEEESLRNDWKPKLVLGGYLGRNGNQGFPLQNEIYGVSIGFQANLGGSSFVSNTQNGMQSEGNGIQRIPGYGPQAVGPGENAFQSGSINLFDEVSRDKKRYDVRFNLVQSHTEREQTELYLRNLSKSTEIKLEEEYQKYTLYLHFLRSAFLTLKQKAEEKKLNQITEIEYLKTEEEVFVAFEHTFDHYFNYIATALELVILLGEDPFSNRYYHLHRHKYKSEFNQLLSDWKEQIPTQNFEKKEPRKGKLTPFYLEDPYEMR</sequence>
<comment type="caution">
    <text evidence="1">The sequence shown here is derived from an EMBL/GenBank/DDBJ whole genome shotgun (WGS) entry which is preliminary data.</text>
</comment>
<evidence type="ECO:0000313" key="1">
    <source>
        <dbReference type="EMBL" id="TGL72645.1"/>
    </source>
</evidence>
<organism evidence="1 2">
    <name type="scientific">Leptospira levettii</name>
    <dbReference type="NCBI Taxonomy" id="2023178"/>
    <lineage>
        <taxon>Bacteria</taxon>
        <taxon>Pseudomonadati</taxon>
        <taxon>Spirochaetota</taxon>
        <taxon>Spirochaetia</taxon>
        <taxon>Leptospirales</taxon>
        <taxon>Leptospiraceae</taxon>
        <taxon>Leptospira</taxon>
    </lineage>
</organism>
<dbReference type="Gene3D" id="1.20.1600.10">
    <property type="entry name" value="Outer membrane efflux proteins (OEP)"/>
    <property type="match status" value="1"/>
</dbReference>
<name>A0ABY2MPU1_9LEPT</name>
<protein>
    <submittedName>
        <fullName evidence="1">Channel protein TolC</fullName>
    </submittedName>
</protein>
<reference evidence="2" key="1">
    <citation type="journal article" date="2019" name="PLoS Negl. Trop. Dis.">
        <title>Revisiting the worldwide diversity of Leptospira species in the environment.</title>
        <authorList>
            <person name="Vincent A.T."/>
            <person name="Schiettekatte O."/>
            <person name="Bourhy P."/>
            <person name="Veyrier F.J."/>
            <person name="Picardeau M."/>
        </authorList>
    </citation>
    <scope>NUCLEOTIDE SEQUENCE [LARGE SCALE GENOMIC DNA]</scope>
    <source>
        <strain evidence="2">201702449</strain>
    </source>
</reference>
<gene>
    <name evidence="1" type="ORF">EHQ60_07475</name>
</gene>
<proteinExistence type="predicted"/>